<reference evidence="3" key="2">
    <citation type="submission" date="2020-09" db="EMBL/GenBank/DDBJ databases">
        <authorList>
            <person name="Sun Q."/>
            <person name="Zhou Y."/>
        </authorList>
    </citation>
    <scope>NUCLEOTIDE SEQUENCE</scope>
    <source>
        <strain evidence="3">CGMCC 4.7403</strain>
    </source>
</reference>
<keyword evidence="4" id="KW-1185">Reference proteome</keyword>
<dbReference type="Proteomes" id="UP000603227">
    <property type="component" value="Unassembled WGS sequence"/>
</dbReference>
<feature type="domain" description="Pyruvate carboxyltransferase" evidence="2">
    <location>
        <begin position="1"/>
        <end position="126"/>
    </location>
</feature>
<organism evidence="3 4">
    <name type="scientific">Streptomyces capitiformicae</name>
    <dbReference type="NCBI Taxonomy" id="2014920"/>
    <lineage>
        <taxon>Bacteria</taxon>
        <taxon>Bacillati</taxon>
        <taxon>Actinomycetota</taxon>
        <taxon>Actinomycetes</taxon>
        <taxon>Kitasatosporales</taxon>
        <taxon>Streptomycetaceae</taxon>
        <taxon>Streptomyces</taxon>
    </lineage>
</organism>
<evidence type="ECO:0000313" key="3">
    <source>
        <dbReference type="EMBL" id="GHH80570.1"/>
    </source>
</evidence>
<evidence type="ECO:0000313" key="4">
    <source>
        <dbReference type="Proteomes" id="UP000603227"/>
    </source>
</evidence>
<dbReference type="Pfam" id="PF00682">
    <property type="entry name" value="HMGL-like"/>
    <property type="match status" value="1"/>
</dbReference>
<dbReference type="InterPro" id="IPR013785">
    <property type="entry name" value="Aldolase_TIM"/>
</dbReference>
<dbReference type="GO" id="GO:0003824">
    <property type="term" value="F:catalytic activity"/>
    <property type="evidence" value="ECO:0007669"/>
    <property type="project" value="InterPro"/>
</dbReference>
<dbReference type="Gene3D" id="3.20.20.70">
    <property type="entry name" value="Aldolase class I"/>
    <property type="match status" value="1"/>
</dbReference>
<dbReference type="InterPro" id="IPR036663">
    <property type="entry name" value="Fumarylacetoacetase_C_sf"/>
</dbReference>
<dbReference type="AlphaFoldDB" id="A0A919G9R6"/>
<dbReference type="SUPFAM" id="SSF56529">
    <property type="entry name" value="FAH"/>
    <property type="match status" value="1"/>
</dbReference>
<evidence type="ECO:0000256" key="1">
    <source>
        <dbReference type="SAM" id="MobiDB-lite"/>
    </source>
</evidence>
<proteinExistence type="predicted"/>
<evidence type="ECO:0000259" key="2">
    <source>
        <dbReference type="PROSITE" id="PS50991"/>
    </source>
</evidence>
<feature type="region of interest" description="Disordered" evidence="1">
    <location>
        <begin position="104"/>
        <end position="126"/>
    </location>
</feature>
<dbReference type="PROSITE" id="PS50991">
    <property type="entry name" value="PYR_CT"/>
    <property type="match status" value="1"/>
</dbReference>
<name>A0A919G9R6_9ACTN</name>
<dbReference type="EMBL" id="BNAT01000001">
    <property type="protein sequence ID" value="GHH80570.1"/>
    <property type="molecule type" value="Genomic_DNA"/>
</dbReference>
<gene>
    <name evidence="3" type="ORF">GCM10017771_00220</name>
</gene>
<accession>A0A919G9R6</accession>
<comment type="caution">
    <text evidence="3">The sequence shown here is derived from an EMBL/GenBank/DDBJ whole genome shotgun (WGS) entry which is preliminary data.</text>
</comment>
<reference evidence="3" key="1">
    <citation type="journal article" date="2014" name="Int. J. Syst. Evol. Microbiol.">
        <title>Complete genome sequence of Corynebacterium casei LMG S-19264T (=DSM 44701T), isolated from a smear-ripened cheese.</title>
        <authorList>
            <consortium name="US DOE Joint Genome Institute (JGI-PGF)"/>
            <person name="Walter F."/>
            <person name="Albersmeier A."/>
            <person name="Kalinowski J."/>
            <person name="Ruckert C."/>
        </authorList>
    </citation>
    <scope>NUCLEOTIDE SEQUENCE</scope>
    <source>
        <strain evidence="3">CGMCC 4.7403</strain>
    </source>
</reference>
<dbReference type="InterPro" id="IPR000891">
    <property type="entry name" value="PYR_CT"/>
</dbReference>
<sequence>MIEGGGDLETAYAVQQLGVRRGQDTGRRIVGRKIGLTSVAVQRQLGVDQPDFGADGVRDRFRAYRDVLDPTTELGIHAHHNLALGVANTVVAVESGAARVDASLAGQGAGAGAGNCPWRRSSRSPT</sequence>
<dbReference type="SUPFAM" id="SSF51569">
    <property type="entry name" value="Aldolase"/>
    <property type="match status" value="1"/>
</dbReference>
<protein>
    <recommendedName>
        <fullName evidence="2">Pyruvate carboxyltransferase domain-containing protein</fullName>
    </recommendedName>
</protein>